<dbReference type="Gramene" id="ONK73697">
    <property type="protein sequence ID" value="ONK73697"/>
    <property type="gene ID" value="A4U43_C04F34330"/>
</dbReference>
<dbReference type="PROSITE" id="PS51327">
    <property type="entry name" value="DICER_DSRBF"/>
    <property type="match status" value="1"/>
</dbReference>
<dbReference type="GO" id="GO:0003723">
    <property type="term" value="F:RNA binding"/>
    <property type="evidence" value="ECO:0007669"/>
    <property type="project" value="UniProtKB-UniRule"/>
</dbReference>
<evidence type="ECO:0000259" key="4">
    <source>
        <dbReference type="PROSITE" id="PS51327"/>
    </source>
</evidence>
<accession>A0A5P1F8H5</accession>
<organism evidence="5 6">
    <name type="scientific">Asparagus officinalis</name>
    <name type="common">Garden asparagus</name>
    <dbReference type="NCBI Taxonomy" id="4686"/>
    <lineage>
        <taxon>Eukaryota</taxon>
        <taxon>Viridiplantae</taxon>
        <taxon>Streptophyta</taxon>
        <taxon>Embryophyta</taxon>
        <taxon>Tracheophyta</taxon>
        <taxon>Spermatophyta</taxon>
        <taxon>Magnoliopsida</taxon>
        <taxon>Liliopsida</taxon>
        <taxon>Asparagales</taxon>
        <taxon>Asparagaceae</taxon>
        <taxon>Asparagoideae</taxon>
        <taxon>Asparagus</taxon>
    </lineage>
</organism>
<evidence type="ECO:0000259" key="3">
    <source>
        <dbReference type="PROSITE" id="PS51194"/>
    </source>
</evidence>
<dbReference type="GO" id="GO:0005634">
    <property type="term" value="C:nucleus"/>
    <property type="evidence" value="ECO:0007669"/>
    <property type="project" value="TreeGrafter"/>
</dbReference>
<feature type="domain" description="Dicer dsRNA-binding fold" evidence="4">
    <location>
        <begin position="221"/>
        <end position="311"/>
    </location>
</feature>
<evidence type="ECO:0000256" key="2">
    <source>
        <dbReference type="PROSITE-ProRule" id="PRU00657"/>
    </source>
</evidence>
<dbReference type="InterPro" id="IPR001650">
    <property type="entry name" value="Helicase_C-like"/>
</dbReference>
<dbReference type="GO" id="GO:0030422">
    <property type="term" value="P:siRNA processing"/>
    <property type="evidence" value="ECO:0007669"/>
    <property type="project" value="TreeGrafter"/>
</dbReference>
<dbReference type="PANTHER" id="PTHR14950:SF46">
    <property type="entry name" value="ENDORIBONUCLEASE DICER HOMOLOG 3"/>
    <property type="match status" value="1"/>
</dbReference>
<dbReference type="Pfam" id="PF03368">
    <property type="entry name" value="Dicer_dimer"/>
    <property type="match status" value="1"/>
</dbReference>
<dbReference type="AlphaFoldDB" id="A0A5P1F8H5"/>
<dbReference type="PROSITE" id="PS51194">
    <property type="entry name" value="HELICASE_CTER"/>
    <property type="match status" value="1"/>
</dbReference>
<dbReference type="Gene3D" id="3.30.160.380">
    <property type="entry name" value="Dicer dimerisation domain"/>
    <property type="match status" value="1"/>
</dbReference>
<evidence type="ECO:0000313" key="5">
    <source>
        <dbReference type="EMBL" id="ONK73697.1"/>
    </source>
</evidence>
<evidence type="ECO:0008006" key="7">
    <source>
        <dbReference type="Google" id="ProtNLM"/>
    </source>
</evidence>
<reference evidence="6" key="1">
    <citation type="journal article" date="2017" name="Nat. Commun.">
        <title>The asparagus genome sheds light on the origin and evolution of a young Y chromosome.</title>
        <authorList>
            <person name="Harkess A."/>
            <person name="Zhou J."/>
            <person name="Xu C."/>
            <person name="Bowers J.E."/>
            <person name="Van der Hulst R."/>
            <person name="Ayyampalayam S."/>
            <person name="Mercati F."/>
            <person name="Riccardi P."/>
            <person name="McKain M.R."/>
            <person name="Kakrana A."/>
            <person name="Tang H."/>
            <person name="Ray J."/>
            <person name="Groenendijk J."/>
            <person name="Arikit S."/>
            <person name="Mathioni S.M."/>
            <person name="Nakano M."/>
            <person name="Shan H."/>
            <person name="Telgmann-Rauber A."/>
            <person name="Kanno A."/>
            <person name="Yue Z."/>
            <person name="Chen H."/>
            <person name="Li W."/>
            <person name="Chen Y."/>
            <person name="Xu X."/>
            <person name="Zhang Y."/>
            <person name="Luo S."/>
            <person name="Chen H."/>
            <person name="Gao J."/>
            <person name="Mao Z."/>
            <person name="Pires J.C."/>
            <person name="Luo M."/>
            <person name="Kudrna D."/>
            <person name="Wing R.A."/>
            <person name="Meyers B.C."/>
            <person name="Yi K."/>
            <person name="Kong H."/>
            <person name="Lavrijsen P."/>
            <person name="Sunseri F."/>
            <person name="Falavigna A."/>
            <person name="Ye Y."/>
            <person name="Leebens-Mack J.H."/>
            <person name="Chen G."/>
        </authorList>
    </citation>
    <scope>NUCLEOTIDE SEQUENCE [LARGE SCALE GENOMIC DNA]</scope>
    <source>
        <strain evidence="6">cv. DH0086</strain>
    </source>
</reference>
<keyword evidence="2" id="KW-0694">RNA-binding</keyword>
<sequence>MGRPLIKEFRAEKLSDRGVRGGQGEEHRSCSTRGRGRPMIAVMLIRETGRRAKESATVYLVHQVKCVMSYCVPWKELKFSVSYLTGGNSSKDALTAKVRRTTLNMFRSGKVNFMFTTDVAEEGIHVRNCSFVIRFDLPKTVRSYVQSRGRARHHDSQYILMIERGNADQIDQLFGIIRSELFLKCPCSPRDPLCFTPKVFCEELNAYVVESTGATVTADSSISLIYKYCEKLPGDRFFIPQPTFQVHLKDGLYECVLTLPPNAVFRRIVGPPSINAHVAKQFASLEACKKLHKMNALDDHLLPFFEEPLGTSTAGINKEYAAKAGTTKRKEFHGITRACALSGTWAHKPDNVTLNAYGIKFVCDQEGESYSGFVLLLEASLDSDIAGAEIELFLIPNKVVKSSVFPCGKVQLSADQVEKSKLFEEFFFNGIFGKLITGSKSSGIRREFLFKEGKRLSWSSTNIYLLLPLEPSSS</sequence>
<dbReference type="SUPFAM" id="SSF52540">
    <property type="entry name" value="P-loop containing nucleoside triphosphate hydrolases"/>
    <property type="match status" value="1"/>
</dbReference>
<dbReference type="Proteomes" id="UP000243459">
    <property type="component" value="Chromosome 4"/>
</dbReference>
<dbReference type="SMART" id="SM00490">
    <property type="entry name" value="HELICc"/>
    <property type="match status" value="1"/>
</dbReference>
<dbReference type="Gene3D" id="3.40.50.300">
    <property type="entry name" value="P-loop containing nucleotide triphosphate hydrolases"/>
    <property type="match status" value="1"/>
</dbReference>
<dbReference type="EMBL" id="CM007384">
    <property type="protein sequence ID" value="ONK73697.1"/>
    <property type="molecule type" value="Genomic_DNA"/>
</dbReference>
<keyword evidence="1" id="KW-0378">Hydrolase</keyword>
<protein>
    <recommendedName>
        <fullName evidence="7">Helicase C-terminal domain-containing protein</fullName>
    </recommendedName>
</protein>
<dbReference type="InterPro" id="IPR038248">
    <property type="entry name" value="Dicer_dimer_sf"/>
</dbReference>
<dbReference type="InterPro" id="IPR027417">
    <property type="entry name" value="P-loop_NTPase"/>
</dbReference>
<dbReference type="GO" id="GO:0004525">
    <property type="term" value="F:ribonuclease III activity"/>
    <property type="evidence" value="ECO:0007669"/>
    <property type="project" value="TreeGrafter"/>
</dbReference>
<name>A0A5P1F8H5_ASPOF</name>
<keyword evidence="6" id="KW-1185">Reference proteome</keyword>
<feature type="domain" description="Helicase C-terminal" evidence="3">
    <location>
        <begin position="44"/>
        <end position="193"/>
    </location>
</feature>
<dbReference type="FunFam" id="3.30.160.380:FF:000001">
    <property type="entry name" value="Endoribonuclease dicer-like 1"/>
    <property type="match status" value="1"/>
</dbReference>
<evidence type="ECO:0000256" key="1">
    <source>
        <dbReference type="ARBA" id="ARBA00022801"/>
    </source>
</evidence>
<dbReference type="GO" id="GO:0005737">
    <property type="term" value="C:cytoplasm"/>
    <property type="evidence" value="ECO:0007669"/>
    <property type="project" value="TreeGrafter"/>
</dbReference>
<evidence type="ECO:0000313" key="6">
    <source>
        <dbReference type="Proteomes" id="UP000243459"/>
    </source>
</evidence>
<dbReference type="PANTHER" id="PTHR14950">
    <property type="entry name" value="DICER-RELATED"/>
    <property type="match status" value="1"/>
</dbReference>
<proteinExistence type="predicted"/>
<gene>
    <name evidence="5" type="ORF">A4U43_C04F34330</name>
</gene>
<dbReference type="InterPro" id="IPR005034">
    <property type="entry name" value="Dicer_dimerisation"/>
</dbReference>
<dbReference type="Pfam" id="PF00271">
    <property type="entry name" value="Helicase_C"/>
    <property type="match status" value="1"/>
</dbReference>